<evidence type="ECO:0000313" key="2">
    <source>
        <dbReference type="Proteomes" id="UP000676510"/>
    </source>
</evidence>
<dbReference type="EMBL" id="BK013670">
    <property type="protein sequence ID" value="DAD50939.1"/>
    <property type="molecule type" value="Genomic_RNA"/>
</dbReference>
<name>A0A8S5L0I1_9VIRU</name>
<evidence type="ECO:0000313" key="1">
    <source>
        <dbReference type="EMBL" id="DAD50939.1"/>
    </source>
</evidence>
<organism evidence="1 2">
    <name type="scientific">ssRNA phage SRR6254984_1</name>
    <dbReference type="NCBI Taxonomy" id="2786495"/>
    <lineage>
        <taxon>Viruses</taxon>
        <taxon>Riboviria</taxon>
        <taxon>Orthornavirae</taxon>
        <taxon>Lenarviricota</taxon>
        <taxon>Leviviricetes</taxon>
        <taxon>Timlovirales</taxon>
        <taxon>Steitzviridae</taxon>
        <taxon>Alehxovirus</taxon>
        <taxon>Alehxovirus asiovivens</taxon>
    </lineage>
</organism>
<sequence length="410" mass="45698">MAYGRVRDKEQYSVGGYYYQKTGSNPPTYSYNADHLLSNKTTADTVGAWNSVNPFLSEGFEWDTLPRISGKNVAGSTTREWFNYIPQGLYVVPNHLSTPTPPTDGQASITAAARSHPGRPRVSIPLYIAELRDLPRAVRMFGNLLDDFRAVRSNPNGHVARRRREELAAIRDASGYYLGIEFGFRPLLSDLRRLLHFQDEVAKTARDLDRLYSRGGLRRRRTVFSHTSSDGTNVSIQSGNVVISAHRQVVTTARKWVTMRWRPTDVEPLRTMVGQRSMRSRAQFARALALGQDGSLDTMLSTTWNALPWTWLADWFGNVGDYLQAHSNSVPCSPTMIAVMYSRETKASYSIRNISRPGVSCGGASGVRWSRGRVPGVLSPLPTIGIPFLSGRQMSILGALAATRHRFSGR</sequence>
<reference evidence="1 2" key="1">
    <citation type="submission" date="2020-09" db="EMBL/GenBank/DDBJ databases">
        <title>Leviviricetes taxonomy.</title>
        <authorList>
            <person name="Stockdale S.R."/>
            <person name="Callanan J."/>
            <person name="Adriaenssens E.M."/>
            <person name="Kuhn J.H."/>
            <person name="Rumnieks J."/>
            <person name="Shkoporov A."/>
            <person name="Draper L.A."/>
            <person name="Ross P."/>
            <person name="Hill C."/>
        </authorList>
    </citation>
    <scope>NUCLEOTIDE SEQUENCE [LARGE SCALE GENOMIC DNA]</scope>
</reference>
<dbReference type="KEGG" id="vg:80399559"/>
<keyword evidence="2" id="KW-1185">Reference proteome</keyword>
<dbReference type="RefSeq" id="YP_010770285.1">
    <property type="nucleotide sequence ID" value="NC_074221.1"/>
</dbReference>
<dbReference type="Proteomes" id="UP000676510">
    <property type="component" value="Segment"/>
</dbReference>
<proteinExistence type="predicted"/>
<gene>
    <name evidence="1" type="primary">SRR6254984_1_1</name>
</gene>
<dbReference type="GeneID" id="80399559"/>
<protein>
    <submittedName>
        <fullName evidence="1">Maturation protein</fullName>
    </submittedName>
</protein>
<accession>A0A8S5L0I1</accession>